<organism evidence="12 13">
    <name type="scientific">Ohtaekwangia kribbensis</name>
    <dbReference type="NCBI Taxonomy" id="688913"/>
    <lineage>
        <taxon>Bacteria</taxon>
        <taxon>Pseudomonadati</taxon>
        <taxon>Bacteroidota</taxon>
        <taxon>Cytophagia</taxon>
        <taxon>Cytophagales</taxon>
        <taxon>Fulvivirgaceae</taxon>
        <taxon>Ohtaekwangia</taxon>
    </lineage>
</organism>
<evidence type="ECO:0000256" key="5">
    <source>
        <dbReference type="ARBA" id="ARBA00022729"/>
    </source>
</evidence>
<dbReference type="InterPro" id="IPR041700">
    <property type="entry name" value="OMP_b-brl_3"/>
</dbReference>
<feature type="chain" id="PRO_5046440070" evidence="9">
    <location>
        <begin position="19"/>
        <end position="793"/>
    </location>
</feature>
<comment type="subcellular location">
    <subcellularLocation>
        <location evidence="1 8">Cell outer membrane</location>
        <topology evidence="1 8">Multi-pass membrane protein</topology>
    </subcellularLocation>
</comment>
<keyword evidence="13" id="KW-1185">Reference proteome</keyword>
<dbReference type="Proteomes" id="UP001597112">
    <property type="component" value="Unassembled WGS sequence"/>
</dbReference>
<dbReference type="InterPro" id="IPR008969">
    <property type="entry name" value="CarboxyPept-like_regulatory"/>
</dbReference>
<evidence type="ECO:0000256" key="7">
    <source>
        <dbReference type="ARBA" id="ARBA00023237"/>
    </source>
</evidence>
<protein>
    <submittedName>
        <fullName evidence="12">TonB-dependent receptor domain-containing protein</fullName>
    </submittedName>
</protein>
<accession>A0ABW3K7M8</accession>
<evidence type="ECO:0000259" key="11">
    <source>
        <dbReference type="Pfam" id="PF14905"/>
    </source>
</evidence>
<evidence type="ECO:0000256" key="4">
    <source>
        <dbReference type="ARBA" id="ARBA00022692"/>
    </source>
</evidence>
<dbReference type="Pfam" id="PF13620">
    <property type="entry name" value="CarboxypepD_reg"/>
    <property type="match status" value="1"/>
</dbReference>
<keyword evidence="7 8" id="KW-0998">Cell outer membrane</keyword>
<evidence type="ECO:0000256" key="8">
    <source>
        <dbReference type="PROSITE-ProRule" id="PRU01360"/>
    </source>
</evidence>
<evidence type="ECO:0000256" key="9">
    <source>
        <dbReference type="SAM" id="SignalP"/>
    </source>
</evidence>
<comment type="caution">
    <text evidence="12">The sequence shown here is derived from an EMBL/GenBank/DDBJ whole genome shotgun (WGS) entry which is preliminary data.</text>
</comment>
<dbReference type="InterPro" id="IPR036942">
    <property type="entry name" value="Beta-barrel_TonB_sf"/>
</dbReference>
<sequence>MKFLPAIVFLLYTLTVSAQDSFTISGKVTDEQQQPVPFASIAIHAATDSTLVTGTVSDDKGEFVINAKPGNYFIKVTFLSYQETILPNIVISQANMNIGTVVMKAEASMLKEVVIQGEKAQMELQLDKRVFNVSQDLSNVGLNAADILGNLPSINVDVDGTVSLRGSENVRILIDGRPSGLTSRDPDALRKLQGNMVERVEVITNPSSRYDAAGEVGIINIILKKDQQKGINGTFTANGGHPYLLGGSYSINFRRNKVNLFSSYGIDDRRTPGFGSSFQRYSSSDTSFIYEQKNDRSRGGLAHNIMAGVDYFVTDKSTITASFLLNPSFGVNKSTNEYLDYDESGTLIKKVVRTEREEEDEETIEGTLSYKKDYERKGRTFTADFKWIKGVDDEATDYTEGEPGGPLTLQRAVNNANETNWLVQADYIHPFSPTGKVEAGIKTASRIIRNEYSLEQFDGEAENWFALPAFTNNMIYTERIHAVYMMASNTFNKVSLQGGLRGEYSDITTELTVTNEENPRSYFNLFPSANLSYKLKENNTLQLSYSYRISRPDFRDLLPFSDFRDSRVFFIGNPNLKPEYTHAYEAGYLLDWENGSILSSVYYRHRTDVIQRIVTGVDSTGRTRVIPTNLAEENAYGVEMNFSLSIHDWWRINSSANFYRAITEGSYEDELLKSDTYTWTARATSRMTFFKNLDFQATFNYRGPRITTQGKNLAIYSVDLGLSRDILKGKGTLAASVRDLFNSRIRKNIVDTEGYYSNTRFQWQSRQFLLTFTYRLNQMKEKERDREHSEEEL</sequence>
<name>A0ABW3K7M8_9BACT</name>
<dbReference type="InterPro" id="IPR012910">
    <property type="entry name" value="Plug_dom"/>
</dbReference>
<evidence type="ECO:0000256" key="3">
    <source>
        <dbReference type="ARBA" id="ARBA00022452"/>
    </source>
</evidence>
<reference evidence="13" key="1">
    <citation type="journal article" date="2019" name="Int. J. Syst. Evol. Microbiol.">
        <title>The Global Catalogue of Microorganisms (GCM) 10K type strain sequencing project: providing services to taxonomists for standard genome sequencing and annotation.</title>
        <authorList>
            <consortium name="The Broad Institute Genomics Platform"/>
            <consortium name="The Broad Institute Genome Sequencing Center for Infectious Disease"/>
            <person name="Wu L."/>
            <person name="Ma J."/>
        </authorList>
    </citation>
    <scope>NUCLEOTIDE SEQUENCE [LARGE SCALE GENOMIC DNA]</scope>
    <source>
        <strain evidence="13">CCUG 58938</strain>
    </source>
</reference>
<dbReference type="Pfam" id="PF14905">
    <property type="entry name" value="OMP_b-brl_3"/>
    <property type="match status" value="1"/>
</dbReference>
<gene>
    <name evidence="12" type="ORF">ACFQ21_18255</name>
</gene>
<dbReference type="PANTHER" id="PTHR30069">
    <property type="entry name" value="TONB-DEPENDENT OUTER MEMBRANE RECEPTOR"/>
    <property type="match status" value="1"/>
</dbReference>
<dbReference type="RefSeq" id="WP_377580795.1">
    <property type="nucleotide sequence ID" value="NZ_JBHTKA010000007.1"/>
</dbReference>
<evidence type="ECO:0000259" key="10">
    <source>
        <dbReference type="Pfam" id="PF07715"/>
    </source>
</evidence>
<dbReference type="InterPro" id="IPR039426">
    <property type="entry name" value="TonB-dep_rcpt-like"/>
</dbReference>
<dbReference type="SUPFAM" id="SSF56935">
    <property type="entry name" value="Porins"/>
    <property type="match status" value="1"/>
</dbReference>
<comment type="similarity">
    <text evidence="8">Belongs to the TonB-dependent receptor family.</text>
</comment>
<evidence type="ECO:0000256" key="1">
    <source>
        <dbReference type="ARBA" id="ARBA00004571"/>
    </source>
</evidence>
<proteinExistence type="inferred from homology"/>
<dbReference type="InterPro" id="IPR037066">
    <property type="entry name" value="Plug_dom_sf"/>
</dbReference>
<keyword evidence="6 8" id="KW-0472">Membrane</keyword>
<evidence type="ECO:0000256" key="6">
    <source>
        <dbReference type="ARBA" id="ARBA00023136"/>
    </source>
</evidence>
<feature type="signal peptide" evidence="9">
    <location>
        <begin position="1"/>
        <end position="18"/>
    </location>
</feature>
<evidence type="ECO:0000256" key="2">
    <source>
        <dbReference type="ARBA" id="ARBA00022448"/>
    </source>
</evidence>
<keyword evidence="2 8" id="KW-0813">Transport</keyword>
<dbReference type="PROSITE" id="PS52016">
    <property type="entry name" value="TONB_DEPENDENT_REC_3"/>
    <property type="match status" value="1"/>
</dbReference>
<keyword evidence="4 8" id="KW-0812">Transmembrane</keyword>
<evidence type="ECO:0000313" key="13">
    <source>
        <dbReference type="Proteomes" id="UP001597112"/>
    </source>
</evidence>
<evidence type="ECO:0000313" key="12">
    <source>
        <dbReference type="EMBL" id="MFD1001278.1"/>
    </source>
</evidence>
<dbReference type="Gene3D" id="2.60.40.1120">
    <property type="entry name" value="Carboxypeptidase-like, regulatory domain"/>
    <property type="match status" value="1"/>
</dbReference>
<dbReference type="SUPFAM" id="SSF49464">
    <property type="entry name" value="Carboxypeptidase regulatory domain-like"/>
    <property type="match status" value="1"/>
</dbReference>
<keyword evidence="12" id="KW-0675">Receptor</keyword>
<dbReference type="Gene3D" id="2.170.130.10">
    <property type="entry name" value="TonB-dependent receptor, plug domain"/>
    <property type="match status" value="1"/>
</dbReference>
<dbReference type="Pfam" id="PF07715">
    <property type="entry name" value="Plug"/>
    <property type="match status" value="1"/>
</dbReference>
<feature type="domain" description="Outer membrane protein beta-barrel" evidence="11">
    <location>
        <begin position="373"/>
        <end position="774"/>
    </location>
</feature>
<keyword evidence="5 9" id="KW-0732">Signal</keyword>
<dbReference type="Gene3D" id="2.40.170.20">
    <property type="entry name" value="TonB-dependent receptor, beta-barrel domain"/>
    <property type="match status" value="1"/>
</dbReference>
<keyword evidence="3 8" id="KW-1134">Transmembrane beta strand</keyword>
<dbReference type="EMBL" id="JBHTKA010000007">
    <property type="protein sequence ID" value="MFD1001278.1"/>
    <property type="molecule type" value="Genomic_DNA"/>
</dbReference>
<dbReference type="PANTHER" id="PTHR30069:SF29">
    <property type="entry name" value="HEMOGLOBIN AND HEMOGLOBIN-HAPTOGLOBIN-BINDING PROTEIN 1-RELATED"/>
    <property type="match status" value="1"/>
</dbReference>
<feature type="domain" description="TonB-dependent receptor plug" evidence="10">
    <location>
        <begin position="142"/>
        <end position="212"/>
    </location>
</feature>